<name>A0AAW6T495_9MICO</name>
<comment type="caution">
    <text evidence="1">The sequence shown here is derived from an EMBL/GenBank/DDBJ whole genome shotgun (WGS) entry which is preliminary data.</text>
</comment>
<keyword evidence="2" id="KW-1185">Reference proteome</keyword>
<dbReference type="AlphaFoldDB" id="A0AAW6T495"/>
<dbReference type="Proteomes" id="UP001321506">
    <property type="component" value="Unassembled WGS sequence"/>
</dbReference>
<accession>A0AAW6T495</accession>
<proteinExistence type="predicted"/>
<gene>
    <name evidence="1" type="ORF">QF206_02845</name>
</gene>
<sequence>MANDDPALLAEVLPGTWHVSASNLPVWVSADAAGLSVEIEVVKHDPLMLRHLIVVESRDGRVKRIGGVDRWVGTRFRTRSRALTPFRWGHWHITGISPDRDHIVVRMAKLRALPDSILICRRDGVEVDDLRATVSARTEPLGLSPEDFASLTWN</sequence>
<reference evidence="1 2" key="1">
    <citation type="submission" date="2023-04" db="EMBL/GenBank/DDBJ databases">
        <title>Klugiella caeni sp. nov. isolated from the sludge of biochemical tank.</title>
        <authorList>
            <person name="Geng K."/>
        </authorList>
    </citation>
    <scope>NUCLEOTIDE SEQUENCE [LARGE SCALE GENOMIC DNA]</scope>
    <source>
        <strain evidence="1 2">YN-L-19</strain>
    </source>
</reference>
<organism evidence="1 2">
    <name type="scientific">Ruicaihuangia caeni</name>
    <dbReference type="NCBI Taxonomy" id="3042517"/>
    <lineage>
        <taxon>Bacteria</taxon>
        <taxon>Bacillati</taxon>
        <taxon>Actinomycetota</taxon>
        <taxon>Actinomycetes</taxon>
        <taxon>Micrococcales</taxon>
        <taxon>Microbacteriaceae</taxon>
        <taxon>Ruicaihuangia</taxon>
    </lineage>
</organism>
<evidence type="ECO:0000313" key="1">
    <source>
        <dbReference type="EMBL" id="MDI2097906.1"/>
    </source>
</evidence>
<protein>
    <submittedName>
        <fullName evidence="1">Uncharacterized protein</fullName>
    </submittedName>
</protein>
<dbReference type="RefSeq" id="WP_281487679.1">
    <property type="nucleotide sequence ID" value="NZ_CP159582.1"/>
</dbReference>
<dbReference type="EMBL" id="JASATX010000001">
    <property type="protein sequence ID" value="MDI2097906.1"/>
    <property type="molecule type" value="Genomic_DNA"/>
</dbReference>
<evidence type="ECO:0000313" key="2">
    <source>
        <dbReference type="Proteomes" id="UP001321506"/>
    </source>
</evidence>